<sequence length="543" mass="60372">MHLPRGFGKQLEKGDCEARYAKAQRPEYSEKLRQGTGKHVERGDDSSNEETDDSDDDTDYLPISHQLVFRGHDKKVSSVSVDSGGNRFVTSSYDETVKFWDFSGMDSLALNAFRSVEPKEYHQVHKVMHSTSGNVVLAVPRFSRSKLYSRDGQELGEYKGGDMYLVDMKNTKGHVAEITSAEWNPVNGDEEFVTGGHDSTIRIWDASRFQSQKSVIVVRDDKGASKSRVSCVCWASDGTSVIGGTLEGGLKMWDPRGSLIRPSHSISEAHVADKHADISVGISGLISSVDGNTIISRGGEGAEDQGSIKIWDKRRFKTPVMQRLGLSNASEETNIAFSPDERYIVTGTTTSLEILDRSDLASISSLTLSTQPCQVTSVLWHPKLNQIFAGTSNSELYLLFSRDRSSKGALSVIERAPRVRHIDDNSSVTTNVDILGINDEAMEYMQQRKTKRKQDAELFKPNAGESSIWGTPDKEHVENNVRLGNTGAEDPREALLKLAPQAESDERFKNMPKEPKIFSALSDEDEEDQKQLSERRKKFKLGK</sequence>
<proteinExistence type="predicted"/>
<dbReference type="RefSeq" id="XP_018735961.1">
    <property type="nucleotide sequence ID" value="XM_018878682.1"/>
</dbReference>
<dbReference type="GO" id="GO:0080008">
    <property type="term" value="C:Cul4-RING E3 ubiquitin ligase complex"/>
    <property type="evidence" value="ECO:0007669"/>
    <property type="project" value="EnsemblFungi"/>
</dbReference>
<evidence type="ECO:0000256" key="3">
    <source>
        <dbReference type="PROSITE-ProRule" id="PRU00221"/>
    </source>
</evidence>
<feature type="repeat" description="WD" evidence="3">
    <location>
        <begin position="171"/>
        <end position="214"/>
    </location>
</feature>
<dbReference type="OrthoDB" id="10264376at2759"/>
<dbReference type="InterPro" id="IPR036322">
    <property type="entry name" value="WD40_repeat_dom_sf"/>
</dbReference>
<dbReference type="AlphaFoldDB" id="A0A167DZX2"/>
<dbReference type="Proteomes" id="UP000189580">
    <property type="component" value="Chromosome a"/>
</dbReference>
<dbReference type="PANTHER" id="PTHR16017">
    <property type="entry name" value="GASTRULATION DEFECTIVE PROTEIN 1-RELATED"/>
    <property type="match status" value="1"/>
</dbReference>
<feature type="region of interest" description="Disordered" evidence="4">
    <location>
        <begin position="1"/>
        <end position="59"/>
    </location>
</feature>
<accession>A0A167DZX2</accession>
<feature type="compositionally biased region" description="Basic and acidic residues" evidence="4">
    <location>
        <begin position="504"/>
        <end position="516"/>
    </location>
</feature>
<feature type="repeat" description="WD" evidence="3">
    <location>
        <begin position="69"/>
        <end position="110"/>
    </location>
</feature>
<keyword evidence="6" id="KW-1185">Reference proteome</keyword>
<feature type="compositionally biased region" description="Acidic residues" evidence="4">
    <location>
        <begin position="46"/>
        <end position="59"/>
    </location>
</feature>
<gene>
    <name evidence="5" type="ORF">AWJ20_1777</name>
</gene>
<dbReference type="GO" id="GO:0035861">
    <property type="term" value="C:site of double-strand break"/>
    <property type="evidence" value="ECO:0007669"/>
    <property type="project" value="EnsemblFungi"/>
</dbReference>
<evidence type="ECO:0000313" key="6">
    <source>
        <dbReference type="Proteomes" id="UP000189580"/>
    </source>
</evidence>
<evidence type="ECO:0000256" key="4">
    <source>
        <dbReference type="SAM" id="MobiDB-lite"/>
    </source>
</evidence>
<name>A0A167DZX2_9ASCO</name>
<dbReference type="Gene3D" id="2.130.10.10">
    <property type="entry name" value="YVTN repeat-like/Quinoprotein amine dehydrogenase"/>
    <property type="match status" value="2"/>
</dbReference>
<dbReference type="GeneID" id="30033616"/>
<dbReference type="EMBL" id="CP014501">
    <property type="protein sequence ID" value="ANB13484.1"/>
    <property type="molecule type" value="Genomic_DNA"/>
</dbReference>
<dbReference type="PANTHER" id="PTHR16017:SF0">
    <property type="entry name" value="WD REPEAT-CONTAINING PROTEIN 70"/>
    <property type="match status" value="1"/>
</dbReference>
<dbReference type="GO" id="GO:0000724">
    <property type="term" value="P:double-strand break repair via homologous recombination"/>
    <property type="evidence" value="ECO:0007669"/>
    <property type="project" value="EnsemblFungi"/>
</dbReference>
<feature type="region of interest" description="Disordered" evidence="4">
    <location>
        <begin position="502"/>
        <end position="543"/>
    </location>
</feature>
<keyword evidence="1 3" id="KW-0853">WD repeat</keyword>
<protein>
    <submittedName>
        <fullName evidence="5">Uncharacterized protein</fullName>
    </submittedName>
</protein>
<evidence type="ECO:0000256" key="1">
    <source>
        <dbReference type="ARBA" id="ARBA00022574"/>
    </source>
</evidence>
<dbReference type="InterPro" id="IPR015943">
    <property type="entry name" value="WD40/YVTN_repeat-like_dom_sf"/>
</dbReference>
<dbReference type="GO" id="GO:0005634">
    <property type="term" value="C:nucleus"/>
    <property type="evidence" value="ECO:0007669"/>
    <property type="project" value="EnsemblFungi"/>
</dbReference>
<evidence type="ECO:0000256" key="2">
    <source>
        <dbReference type="ARBA" id="ARBA00022737"/>
    </source>
</evidence>
<keyword evidence="2" id="KW-0677">Repeat</keyword>
<dbReference type="SMART" id="SM00320">
    <property type="entry name" value="WD40"/>
    <property type="match status" value="6"/>
</dbReference>
<dbReference type="KEGG" id="slb:AWJ20_1777"/>
<reference evidence="5 6" key="1">
    <citation type="submission" date="2016-02" db="EMBL/GenBank/DDBJ databases">
        <title>Complete genome sequence and transcriptome regulation of the pentose utilising yeast Sugiyamaella lignohabitans.</title>
        <authorList>
            <person name="Bellasio M."/>
            <person name="Peymann A."/>
            <person name="Valli M."/>
            <person name="Sipitzky M."/>
            <person name="Graf A."/>
            <person name="Sauer M."/>
            <person name="Marx H."/>
            <person name="Mattanovich D."/>
        </authorList>
    </citation>
    <scope>NUCLEOTIDE SEQUENCE [LARGE SCALE GENOMIC DNA]</scope>
    <source>
        <strain evidence="5 6">CBS 10342</strain>
    </source>
</reference>
<dbReference type="InterPro" id="IPR051858">
    <property type="entry name" value="WD_repeat_GAD-1"/>
</dbReference>
<feature type="compositionally biased region" description="Basic and acidic residues" evidence="4">
    <location>
        <begin position="10"/>
        <end position="45"/>
    </location>
</feature>
<dbReference type="PROSITE" id="PS50082">
    <property type="entry name" value="WD_REPEATS_2"/>
    <property type="match status" value="2"/>
</dbReference>
<dbReference type="Pfam" id="PF00400">
    <property type="entry name" value="WD40"/>
    <property type="match status" value="3"/>
</dbReference>
<evidence type="ECO:0000313" key="5">
    <source>
        <dbReference type="EMBL" id="ANB13484.1"/>
    </source>
</evidence>
<dbReference type="PROSITE" id="PS50294">
    <property type="entry name" value="WD_REPEATS_REGION"/>
    <property type="match status" value="2"/>
</dbReference>
<dbReference type="InterPro" id="IPR001680">
    <property type="entry name" value="WD40_rpt"/>
</dbReference>
<organism evidence="5 6">
    <name type="scientific">Sugiyamaella lignohabitans</name>
    <dbReference type="NCBI Taxonomy" id="796027"/>
    <lineage>
        <taxon>Eukaryota</taxon>
        <taxon>Fungi</taxon>
        <taxon>Dikarya</taxon>
        <taxon>Ascomycota</taxon>
        <taxon>Saccharomycotina</taxon>
        <taxon>Dipodascomycetes</taxon>
        <taxon>Dipodascales</taxon>
        <taxon>Trichomonascaceae</taxon>
        <taxon>Sugiyamaella</taxon>
    </lineage>
</organism>
<dbReference type="SUPFAM" id="SSF50978">
    <property type="entry name" value="WD40 repeat-like"/>
    <property type="match status" value="1"/>
</dbReference>